<dbReference type="Proteomes" id="UP000241647">
    <property type="component" value="Unassembled WGS sequence"/>
</dbReference>
<dbReference type="SUPFAM" id="SSF47413">
    <property type="entry name" value="lambda repressor-like DNA-binding domains"/>
    <property type="match status" value="1"/>
</dbReference>
<dbReference type="AlphaFoldDB" id="A0A2T2Z298"/>
<evidence type="ECO:0000259" key="2">
    <source>
        <dbReference type="PROSITE" id="PS50943"/>
    </source>
</evidence>
<protein>
    <submittedName>
        <fullName evidence="3">XRE family transcriptional regulator</fullName>
    </submittedName>
</protein>
<sequence>MPDSRGRRPPHRGKRSEFGGWFFPATEADVSTLETSRIRNGQVPECFSRIPDIHYGDRTSNATTGWLPETGSIVREAKDMSVTGSTLARRALGRELRRLREAKGLKQAAAARAAETSPQSIGRIEEGLSTRTTGLQVNALCDFYEASDEERRTLLGLVSEVRASRERGGGWWRAYADAKIPSGFDHYLALEEATSRLTAWKTEIVPGLLQTAAYRRALAWSEIPELAPEAVEGRLEVTAHRQKRLEDPTFMLDVLLSEAAVRDQVGGRKVLAEQLIHLAKMCERPNVSIRIVPFDARRHTGPAGRVVHSPRIPRPAAVEIVGTAGGVHRSVCRRSVLGAARGSHPLSRCVERDSAGSVGRTRQQEHDPGTS</sequence>
<feature type="compositionally biased region" description="Basic and acidic residues" evidence="1">
    <location>
        <begin position="362"/>
        <end position="371"/>
    </location>
</feature>
<evidence type="ECO:0000256" key="1">
    <source>
        <dbReference type="SAM" id="MobiDB-lite"/>
    </source>
</evidence>
<accession>A0A2T2Z298</accession>
<dbReference type="Pfam" id="PF19054">
    <property type="entry name" value="DUF5753"/>
    <property type="match status" value="1"/>
</dbReference>
<name>A0A2T2Z298_9NOCA</name>
<gene>
    <name evidence="3" type="ORF">C8259_17010</name>
</gene>
<proteinExistence type="predicted"/>
<dbReference type="GO" id="GO:0003677">
    <property type="term" value="F:DNA binding"/>
    <property type="evidence" value="ECO:0007669"/>
    <property type="project" value="InterPro"/>
</dbReference>
<feature type="region of interest" description="Disordered" evidence="1">
    <location>
        <begin position="343"/>
        <end position="371"/>
    </location>
</feature>
<evidence type="ECO:0000313" key="3">
    <source>
        <dbReference type="EMBL" id="PSR61877.1"/>
    </source>
</evidence>
<dbReference type="InterPro" id="IPR010982">
    <property type="entry name" value="Lambda_DNA-bd_dom_sf"/>
</dbReference>
<dbReference type="PROSITE" id="PS50943">
    <property type="entry name" value="HTH_CROC1"/>
    <property type="match status" value="1"/>
</dbReference>
<comment type="caution">
    <text evidence="3">The sequence shown here is derived from an EMBL/GenBank/DDBJ whole genome shotgun (WGS) entry which is preliminary data.</text>
</comment>
<dbReference type="SMART" id="SM00530">
    <property type="entry name" value="HTH_XRE"/>
    <property type="match status" value="1"/>
</dbReference>
<reference evidence="3 4" key="1">
    <citation type="submission" date="2018-02" db="EMBL/GenBank/DDBJ databases">
        <title>8 Nocardia nova and 1 Nocardia cyriacigeorgica strain used for evolution to TMP-SMX.</title>
        <authorList>
            <person name="Mehta H."/>
            <person name="Weng J."/>
            <person name="Shamoo Y."/>
        </authorList>
    </citation>
    <scope>NUCLEOTIDE SEQUENCE [LARGE SCALE GENOMIC DNA]</scope>
    <source>
        <strain evidence="3 4">ATCC 33727</strain>
    </source>
</reference>
<feature type="domain" description="HTH cro/C1-type" evidence="2">
    <location>
        <begin position="96"/>
        <end position="151"/>
    </location>
</feature>
<dbReference type="InterPro" id="IPR043917">
    <property type="entry name" value="DUF5753"/>
</dbReference>
<organism evidence="3 4">
    <name type="scientific">Nocardia nova</name>
    <dbReference type="NCBI Taxonomy" id="37330"/>
    <lineage>
        <taxon>Bacteria</taxon>
        <taxon>Bacillati</taxon>
        <taxon>Actinomycetota</taxon>
        <taxon>Actinomycetes</taxon>
        <taxon>Mycobacteriales</taxon>
        <taxon>Nocardiaceae</taxon>
        <taxon>Nocardia</taxon>
    </lineage>
</organism>
<evidence type="ECO:0000313" key="4">
    <source>
        <dbReference type="Proteomes" id="UP000241647"/>
    </source>
</evidence>
<dbReference type="Pfam" id="PF13560">
    <property type="entry name" value="HTH_31"/>
    <property type="match status" value="1"/>
</dbReference>
<dbReference type="Gene3D" id="1.10.260.40">
    <property type="entry name" value="lambda repressor-like DNA-binding domains"/>
    <property type="match status" value="1"/>
</dbReference>
<dbReference type="InterPro" id="IPR001387">
    <property type="entry name" value="Cro/C1-type_HTH"/>
</dbReference>
<dbReference type="EMBL" id="PYHS01000008">
    <property type="protein sequence ID" value="PSR61877.1"/>
    <property type="molecule type" value="Genomic_DNA"/>
</dbReference>